<comment type="caution">
    <text evidence="2">The sequence shown here is derived from an EMBL/GenBank/DDBJ whole genome shotgun (WGS) entry which is preliminary data.</text>
</comment>
<dbReference type="Proteomes" id="UP000623107">
    <property type="component" value="Unassembled WGS sequence"/>
</dbReference>
<dbReference type="InterPro" id="IPR029044">
    <property type="entry name" value="Nucleotide-diphossugar_trans"/>
</dbReference>
<dbReference type="InterPro" id="IPR051706">
    <property type="entry name" value="Glycosyltransferase_domain"/>
</dbReference>
<keyword evidence="3" id="KW-1185">Reference proteome</keyword>
<dbReference type="SUPFAM" id="SSF53448">
    <property type="entry name" value="Nucleotide-diphospho-sugar transferases"/>
    <property type="match status" value="1"/>
</dbReference>
<sequence length="670" mass="75994">MEKFHKVTWLHQVFIVDSFQVPEKLPENLERNAQLARDLYPEAQYKIWGGEELRYFIGKELGEEVLAAFDNLAPYSYKCDLARYCLMYVYGGIYFDLAIKLLNPWNIPQRYGAAAFMENYDGMECWVCTQTSLLWSLPGRPEWKIAIDNIVENTRNRFYGPHDHYPTAGALLGRSFSKAMALKGQTADADDQFLGEVRYITPERQPQNVVYVSPDKVLVGQRNKLKAGDVTELGMTGTNNYCDMWKAKQAYGEKDHIWLAGDKNIVIDEAGILTPSGIVVIGGEKGRVMYGPFVSLNGGQYKLTFEFCENTTFKNLVIDISSGYGADSVAHYEIQHDEETKVHNHTVFFSLERAVRDVEFRVNVFGDFEGTISKICLQKVNELAWLATDKCFTEDEAGQKTDQGITIHKGQSGRVMYGPFIKLPRGQYKLLLGFSENTIFRDIFLDVATDWGSNVVAEFNRTHHTRNPRTEEAFVFKLLSDEDCVEFRMTVYGDFEGTLHDIRLINMDAIVIPHTDPRIQLIDVKRTREGIIIDKSNSNRVTYGPYITLAPGQYEVEAVFSEKSDCKGMTLEVCSNGGSNMIASQTNKNKGNTLKCVFGLEEETSEIEFRLETDGTSHGTLDFFIISPLDKDAGHNNVPAISSVIDNKKKESIQNEEKNSLFEKIKNFFQ</sequence>
<dbReference type="RefSeq" id="WP_194260926.1">
    <property type="nucleotide sequence ID" value="NZ_JABCQG010000049.1"/>
</dbReference>
<gene>
    <name evidence="2" type="ORF">HKD24_14770</name>
</gene>
<evidence type="ECO:0000256" key="1">
    <source>
        <dbReference type="ARBA" id="ARBA00022679"/>
    </source>
</evidence>
<protein>
    <submittedName>
        <fullName evidence="2">Uncharacterized protein</fullName>
    </submittedName>
</protein>
<dbReference type="Gene3D" id="3.90.550.20">
    <property type="match status" value="1"/>
</dbReference>
<organism evidence="2 3">
    <name type="scientific">Gluconobacter vitians</name>
    <dbReference type="NCBI Taxonomy" id="2728102"/>
    <lineage>
        <taxon>Bacteria</taxon>
        <taxon>Pseudomonadati</taxon>
        <taxon>Pseudomonadota</taxon>
        <taxon>Alphaproteobacteria</taxon>
        <taxon>Acetobacterales</taxon>
        <taxon>Acetobacteraceae</taxon>
        <taxon>Gluconobacter</taxon>
    </lineage>
</organism>
<dbReference type="Pfam" id="PF04488">
    <property type="entry name" value="Gly_transf_sug"/>
    <property type="match status" value="1"/>
</dbReference>
<dbReference type="PANTHER" id="PTHR32385">
    <property type="entry name" value="MANNOSYL PHOSPHORYLINOSITOL CERAMIDE SYNTHASE"/>
    <property type="match status" value="1"/>
</dbReference>
<dbReference type="EMBL" id="JABCQG010000049">
    <property type="protein sequence ID" value="MBF0860436.1"/>
    <property type="molecule type" value="Genomic_DNA"/>
</dbReference>
<reference evidence="3" key="1">
    <citation type="submission" date="2020-04" db="EMBL/GenBank/DDBJ databases">
        <title>Description of novel Gluconacetobacter.</title>
        <authorList>
            <person name="Sombolestani A."/>
        </authorList>
    </citation>
    <scope>NUCLEOTIDE SEQUENCE [LARGE SCALE GENOMIC DNA]</scope>
    <source>
        <strain evidence="3">LMG 31484</strain>
    </source>
</reference>
<dbReference type="PANTHER" id="PTHR32385:SF15">
    <property type="entry name" value="INOSITOL PHOSPHOCERAMIDE MANNOSYLTRANSFERASE 1"/>
    <property type="match status" value="1"/>
</dbReference>
<evidence type="ECO:0000313" key="2">
    <source>
        <dbReference type="EMBL" id="MBF0860436.1"/>
    </source>
</evidence>
<keyword evidence="1" id="KW-0808">Transferase</keyword>
<evidence type="ECO:0000313" key="3">
    <source>
        <dbReference type="Proteomes" id="UP000623107"/>
    </source>
</evidence>
<proteinExistence type="predicted"/>
<reference evidence="2 3" key="2">
    <citation type="submission" date="2020-11" db="EMBL/GenBank/DDBJ databases">
        <title>Description of novel Gluconobacter species.</title>
        <authorList>
            <person name="Cleenwerck I."/>
            <person name="Cnockaert M."/>
            <person name="Borremans W."/>
            <person name="Wieme A.D."/>
            <person name="De Vuyst L."/>
            <person name="Vandamme P."/>
        </authorList>
    </citation>
    <scope>NUCLEOTIDE SEQUENCE [LARGE SCALE GENOMIC DNA]</scope>
    <source>
        <strain evidence="2 3">LMG 31484</strain>
    </source>
</reference>
<name>A0ABR9Y928_9PROT</name>
<accession>A0ABR9Y928</accession>
<dbReference type="InterPro" id="IPR007577">
    <property type="entry name" value="GlycoTrfase_DXD_sugar-bd_CS"/>
</dbReference>